<reference evidence="2" key="2">
    <citation type="submission" date="2018-05" db="EMBL/GenBank/DDBJ databases">
        <title>OmerRS3 (Oryza meridionalis Reference Sequence Version 3).</title>
        <authorList>
            <person name="Zhang J."/>
            <person name="Kudrna D."/>
            <person name="Lee S."/>
            <person name="Talag J."/>
            <person name="Welchert J."/>
            <person name="Wing R.A."/>
        </authorList>
    </citation>
    <scope>NUCLEOTIDE SEQUENCE [LARGE SCALE GENOMIC DNA]</scope>
    <source>
        <strain evidence="2">cv. OR44</strain>
    </source>
</reference>
<name>A0A0E0CNB7_9ORYZ</name>
<dbReference type="AlphaFoldDB" id="A0A0E0CNB7"/>
<protein>
    <submittedName>
        <fullName evidence="2">Uncharacterized protein</fullName>
    </submittedName>
</protein>
<feature type="region of interest" description="Disordered" evidence="1">
    <location>
        <begin position="1"/>
        <end position="20"/>
    </location>
</feature>
<evidence type="ECO:0000313" key="2">
    <source>
        <dbReference type="EnsemblPlants" id="OMERI02G23420.1"/>
    </source>
</evidence>
<organism evidence="2">
    <name type="scientific">Oryza meridionalis</name>
    <dbReference type="NCBI Taxonomy" id="40149"/>
    <lineage>
        <taxon>Eukaryota</taxon>
        <taxon>Viridiplantae</taxon>
        <taxon>Streptophyta</taxon>
        <taxon>Embryophyta</taxon>
        <taxon>Tracheophyta</taxon>
        <taxon>Spermatophyta</taxon>
        <taxon>Magnoliopsida</taxon>
        <taxon>Liliopsida</taxon>
        <taxon>Poales</taxon>
        <taxon>Poaceae</taxon>
        <taxon>BOP clade</taxon>
        <taxon>Oryzoideae</taxon>
        <taxon>Oryzeae</taxon>
        <taxon>Oryzinae</taxon>
        <taxon>Oryza</taxon>
    </lineage>
</organism>
<keyword evidence="3" id="KW-1185">Reference proteome</keyword>
<accession>A0A0E0CNB7</accession>
<dbReference type="EnsemblPlants" id="OMERI02G23420.1">
    <property type="protein sequence ID" value="OMERI02G23420.1"/>
    <property type="gene ID" value="OMERI02G23420"/>
</dbReference>
<evidence type="ECO:0000313" key="3">
    <source>
        <dbReference type="Proteomes" id="UP000008021"/>
    </source>
</evidence>
<evidence type="ECO:0000256" key="1">
    <source>
        <dbReference type="SAM" id="MobiDB-lite"/>
    </source>
</evidence>
<dbReference type="Gramene" id="OMERI02G23420.1">
    <property type="protein sequence ID" value="OMERI02G23420.1"/>
    <property type="gene ID" value="OMERI02G23420"/>
</dbReference>
<sequence length="83" mass="9053">MKLQSAEAANDDDTEMAAPATVTVEHQPSGRHLSSGLQLQLVFLRFNRDLHGNPLLSPVSPHKICDSTTNLELCRLSGDSRRG</sequence>
<dbReference type="Proteomes" id="UP000008021">
    <property type="component" value="Chromosome 2"/>
</dbReference>
<proteinExistence type="predicted"/>
<dbReference type="HOGENOM" id="CLU_2546426_0_0_1"/>
<reference evidence="2" key="1">
    <citation type="submission" date="2015-04" db="UniProtKB">
        <authorList>
            <consortium name="EnsemblPlants"/>
        </authorList>
    </citation>
    <scope>IDENTIFICATION</scope>
</reference>